<dbReference type="EMBL" id="JAMSHJ010000001">
    <property type="protein sequence ID" value="KAI5445889.1"/>
    <property type="molecule type" value="Genomic_DNA"/>
</dbReference>
<sequence>MSEAKSLPTPMVSNLKLKKIGSDYLEDHSYYRFLMGALWYATITRHKISYSVKKACRFLSAPLEIHWIVVKRILRYLRGPLHHGLLLTPINPHKPLHITVFSDAYWSSDPDDRNSTSGSCVYLVPNLVSWLAKKHTLLVRFLALRDQLRIEAEAFRSYKLSKVEAFRSCFQKLL</sequence>
<comment type="caution">
    <text evidence="1">The sequence shown here is derived from an EMBL/GenBank/DDBJ whole genome shotgun (WGS) entry which is preliminary data.</text>
</comment>
<name>A0A9D5BLC1_PEA</name>
<reference evidence="1 2" key="1">
    <citation type="journal article" date="2022" name="Nat. Genet.">
        <title>Improved pea reference genome and pan-genome highlight genomic features and evolutionary characteristics.</title>
        <authorList>
            <person name="Yang T."/>
            <person name="Liu R."/>
            <person name="Luo Y."/>
            <person name="Hu S."/>
            <person name="Wang D."/>
            <person name="Wang C."/>
            <person name="Pandey M.K."/>
            <person name="Ge S."/>
            <person name="Xu Q."/>
            <person name="Li N."/>
            <person name="Li G."/>
            <person name="Huang Y."/>
            <person name="Saxena R.K."/>
            <person name="Ji Y."/>
            <person name="Li M."/>
            <person name="Yan X."/>
            <person name="He Y."/>
            <person name="Liu Y."/>
            <person name="Wang X."/>
            <person name="Xiang C."/>
            <person name="Varshney R.K."/>
            <person name="Ding H."/>
            <person name="Gao S."/>
            <person name="Zong X."/>
        </authorList>
    </citation>
    <scope>NUCLEOTIDE SEQUENCE [LARGE SCALE GENOMIC DNA]</scope>
    <source>
        <strain evidence="1 2">cv. Zhongwan 6</strain>
    </source>
</reference>
<gene>
    <name evidence="1" type="ORF">KIW84_013930</name>
</gene>
<accession>A0A9D5BLC1</accession>
<protein>
    <submittedName>
        <fullName evidence="1">Uncharacterized protein</fullName>
    </submittedName>
</protein>
<organism evidence="1 2">
    <name type="scientific">Pisum sativum</name>
    <name type="common">Garden pea</name>
    <name type="synonym">Lathyrus oleraceus</name>
    <dbReference type="NCBI Taxonomy" id="3888"/>
    <lineage>
        <taxon>Eukaryota</taxon>
        <taxon>Viridiplantae</taxon>
        <taxon>Streptophyta</taxon>
        <taxon>Embryophyta</taxon>
        <taxon>Tracheophyta</taxon>
        <taxon>Spermatophyta</taxon>
        <taxon>Magnoliopsida</taxon>
        <taxon>eudicotyledons</taxon>
        <taxon>Gunneridae</taxon>
        <taxon>Pentapetalae</taxon>
        <taxon>rosids</taxon>
        <taxon>fabids</taxon>
        <taxon>Fabales</taxon>
        <taxon>Fabaceae</taxon>
        <taxon>Papilionoideae</taxon>
        <taxon>50 kb inversion clade</taxon>
        <taxon>NPAAA clade</taxon>
        <taxon>Hologalegina</taxon>
        <taxon>IRL clade</taxon>
        <taxon>Fabeae</taxon>
        <taxon>Lathyrus</taxon>
    </lineage>
</organism>
<dbReference type="AlphaFoldDB" id="A0A9D5BLC1"/>
<dbReference type="PANTHER" id="PTHR11439:SF455">
    <property type="entry name" value="RLK (RECEPTOR-LIKE PROTEIN KINASE) 8, PUTATIVE-RELATED"/>
    <property type="match status" value="1"/>
</dbReference>
<evidence type="ECO:0000313" key="2">
    <source>
        <dbReference type="Proteomes" id="UP001058974"/>
    </source>
</evidence>
<dbReference type="Gramene" id="Psat01G0393000-T1">
    <property type="protein sequence ID" value="KAI5445889.1"/>
    <property type="gene ID" value="KIW84_013930"/>
</dbReference>
<keyword evidence="2" id="KW-1185">Reference proteome</keyword>
<evidence type="ECO:0000313" key="1">
    <source>
        <dbReference type="EMBL" id="KAI5445889.1"/>
    </source>
</evidence>
<dbReference type="PANTHER" id="PTHR11439">
    <property type="entry name" value="GAG-POL-RELATED RETROTRANSPOSON"/>
    <property type="match status" value="1"/>
</dbReference>
<dbReference type="Proteomes" id="UP001058974">
    <property type="component" value="Chromosome 1"/>
</dbReference>
<proteinExistence type="predicted"/>